<accession>A0A368YBW8</accession>
<comment type="caution">
    <text evidence="3">The sequence shown here is derived from an EMBL/GenBank/DDBJ whole genome shotgun (WGS) entry which is preliminary data.</text>
</comment>
<dbReference type="Pfam" id="PF00989">
    <property type="entry name" value="PAS"/>
    <property type="match status" value="1"/>
</dbReference>
<evidence type="ECO:0000313" key="4">
    <source>
        <dbReference type="Proteomes" id="UP000252585"/>
    </source>
</evidence>
<dbReference type="PROSITE" id="PS50887">
    <property type="entry name" value="GGDEF"/>
    <property type="match status" value="1"/>
</dbReference>
<dbReference type="NCBIfam" id="TIGR00229">
    <property type="entry name" value="sensory_box"/>
    <property type="match status" value="1"/>
</dbReference>
<keyword evidence="1" id="KW-0812">Transmembrane</keyword>
<feature type="transmembrane region" description="Helical" evidence="1">
    <location>
        <begin position="100"/>
        <end position="123"/>
    </location>
</feature>
<dbReference type="Pfam" id="PF00990">
    <property type="entry name" value="GGDEF"/>
    <property type="match status" value="1"/>
</dbReference>
<protein>
    <submittedName>
        <fullName evidence="3">PAS domain S-box-containing protein/diguanylate cyclase (GGDEF)-like protein</fullName>
    </submittedName>
</protein>
<dbReference type="InterPro" id="IPR000160">
    <property type="entry name" value="GGDEF_dom"/>
</dbReference>
<dbReference type="CDD" id="cd00130">
    <property type="entry name" value="PAS"/>
    <property type="match status" value="1"/>
</dbReference>
<dbReference type="RefSeq" id="WP_114351691.1">
    <property type="nucleotide sequence ID" value="NZ_QPJJ01000002.1"/>
</dbReference>
<keyword evidence="1" id="KW-0472">Membrane</keyword>
<dbReference type="InterPro" id="IPR035965">
    <property type="entry name" value="PAS-like_dom_sf"/>
</dbReference>
<dbReference type="SMART" id="SM00091">
    <property type="entry name" value="PAS"/>
    <property type="match status" value="1"/>
</dbReference>
<feature type="transmembrane region" description="Helical" evidence="1">
    <location>
        <begin position="177"/>
        <end position="196"/>
    </location>
</feature>
<dbReference type="CDD" id="cd01949">
    <property type="entry name" value="GGDEF"/>
    <property type="match status" value="1"/>
</dbReference>
<sequence>MSYTFVFIIHIIPAFFSFYLGTTTLTKNINNVAHKLTAMILFGFSLIFILLLLEYNLAPESKQFLLTWVEFPVYSLLHILLMTLFAKITLFFGKQKLPMWYYVMLLVPLIYHLTTASIDGWFIKEMLVVDKRAVVIFGPGFHVGLLMQWLYLFLVLRMVYKFHRSEAGKKNEKFLPILMIGLVLMVIWVLVTNIFYANSPAFRELPPLQIFGTIFFVIALYLAIKNFDFLPHFEKRYRLLFDLSPSGIILLNKNLEIQDINPFASKMFNISIDKLKDSDMSNYFPSQQRELLKQQIETMFTEKQALRNTDISIIDDNGQRAELLVDTDLITVEGEELAIFLMRDVTEQKKQQEEITFLAYHDALTGLPNRLAFMNKFPEILANAKKREASFAFLVLDLNKFKQINDNYGHFIGDKALQHFSSELTRIFSLDAHVFRMGGDEFIVLLEHINEPQQAEEEITYFLTEMIDTFVYHQKNITINTSGGYSIYPKDGEELKHLYKKADKAMYASKRKAK</sequence>
<feature type="domain" description="GGDEF" evidence="2">
    <location>
        <begin position="389"/>
        <end position="514"/>
    </location>
</feature>
<gene>
    <name evidence="3" type="ORF">DFR57_102203</name>
</gene>
<dbReference type="EMBL" id="QPJJ01000002">
    <property type="protein sequence ID" value="RCW76928.1"/>
    <property type="molecule type" value="Genomic_DNA"/>
</dbReference>
<organism evidence="3 4">
    <name type="scientific">Saliterribacillus persicus</name>
    <dbReference type="NCBI Taxonomy" id="930114"/>
    <lineage>
        <taxon>Bacteria</taxon>
        <taxon>Bacillati</taxon>
        <taxon>Bacillota</taxon>
        <taxon>Bacilli</taxon>
        <taxon>Bacillales</taxon>
        <taxon>Bacillaceae</taxon>
        <taxon>Saliterribacillus</taxon>
    </lineage>
</organism>
<dbReference type="PANTHER" id="PTHR44757:SF2">
    <property type="entry name" value="BIOFILM ARCHITECTURE MAINTENANCE PROTEIN MBAA"/>
    <property type="match status" value="1"/>
</dbReference>
<dbReference type="AlphaFoldDB" id="A0A368YBW8"/>
<dbReference type="InterPro" id="IPR043128">
    <property type="entry name" value="Rev_trsase/Diguanyl_cyclase"/>
</dbReference>
<name>A0A368YBW8_9BACI</name>
<feature type="transmembrane region" description="Helical" evidence="1">
    <location>
        <begin position="73"/>
        <end position="93"/>
    </location>
</feature>
<dbReference type="OrthoDB" id="9759607at2"/>
<dbReference type="InterPro" id="IPR013767">
    <property type="entry name" value="PAS_fold"/>
</dbReference>
<evidence type="ECO:0000256" key="1">
    <source>
        <dbReference type="SAM" id="Phobius"/>
    </source>
</evidence>
<feature type="transmembrane region" description="Helical" evidence="1">
    <location>
        <begin position="208"/>
        <end position="227"/>
    </location>
</feature>
<feature type="transmembrane region" description="Helical" evidence="1">
    <location>
        <begin position="6"/>
        <end position="25"/>
    </location>
</feature>
<dbReference type="GO" id="GO:0006355">
    <property type="term" value="P:regulation of DNA-templated transcription"/>
    <property type="evidence" value="ECO:0007669"/>
    <property type="project" value="InterPro"/>
</dbReference>
<dbReference type="Proteomes" id="UP000252585">
    <property type="component" value="Unassembled WGS sequence"/>
</dbReference>
<dbReference type="NCBIfam" id="TIGR00254">
    <property type="entry name" value="GGDEF"/>
    <property type="match status" value="1"/>
</dbReference>
<dbReference type="SMART" id="SM00267">
    <property type="entry name" value="GGDEF"/>
    <property type="match status" value="1"/>
</dbReference>
<dbReference type="PANTHER" id="PTHR44757">
    <property type="entry name" value="DIGUANYLATE CYCLASE DGCP"/>
    <property type="match status" value="1"/>
</dbReference>
<proteinExistence type="predicted"/>
<dbReference type="SUPFAM" id="SSF55785">
    <property type="entry name" value="PYP-like sensor domain (PAS domain)"/>
    <property type="match status" value="1"/>
</dbReference>
<evidence type="ECO:0000313" key="3">
    <source>
        <dbReference type="EMBL" id="RCW76928.1"/>
    </source>
</evidence>
<dbReference type="Gene3D" id="3.30.450.20">
    <property type="entry name" value="PAS domain"/>
    <property type="match status" value="1"/>
</dbReference>
<dbReference type="InterPro" id="IPR029787">
    <property type="entry name" value="Nucleotide_cyclase"/>
</dbReference>
<dbReference type="InterPro" id="IPR000014">
    <property type="entry name" value="PAS"/>
</dbReference>
<dbReference type="InterPro" id="IPR052155">
    <property type="entry name" value="Biofilm_reg_signaling"/>
</dbReference>
<dbReference type="Gene3D" id="3.30.70.270">
    <property type="match status" value="1"/>
</dbReference>
<feature type="transmembrane region" description="Helical" evidence="1">
    <location>
        <begin position="32"/>
        <end position="53"/>
    </location>
</feature>
<keyword evidence="4" id="KW-1185">Reference proteome</keyword>
<reference evidence="3 4" key="1">
    <citation type="submission" date="2018-07" db="EMBL/GenBank/DDBJ databases">
        <title>Genomic Encyclopedia of Type Strains, Phase IV (KMG-IV): sequencing the most valuable type-strain genomes for metagenomic binning, comparative biology and taxonomic classification.</title>
        <authorList>
            <person name="Goeker M."/>
        </authorList>
    </citation>
    <scope>NUCLEOTIDE SEQUENCE [LARGE SCALE GENOMIC DNA]</scope>
    <source>
        <strain evidence="3 4">DSM 27696</strain>
    </source>
</reference>
<keyword evidence="1" id="KW-1133">Transmembrane helix</keyword>
<dbReference type="SUPFAM" id="SSF55073">
    <property type="entry name" value="Nucleotide cyclase"/>
    <property type="match status" value="1"/>
</dbReference>
<feature type="transmembrane region" description="Helical" evidence="1">
    <location>
        <begin position="135"/>
        <end position="156"/>
    </location>
</feature>
<evidence type="ECO:0000259" key="2">
    <source>
        <dbReference type="PROSITE" id="PS50887"/>
    </source>
</evidence>